<reference evidence="1 2" key="1">
    <citation type="submission" date="2018-01" db="EMBL/GenBank/DDBJ databases">
        <title>Metagenomic assembled genomes from two thermal pools in the Uzon Caldera, Kamchatka, Russia.</title>
        <authorList>
            <person name="Wilkins L."/>
            <person name="Ettinger C."/>
        </authorList>
    </citation>
    <scope>NUCLEOTIDE SEQUENCE [LARGE SCALE GENOMIC DNA]</scope>
    <source>
        <strain evidence="1">ARK-04</strain>
    </source>
</reference>
<dbReference type="AlphaFoldDB" id="A0A2N7Q6Z3"/>
<proteinExistence type="predicted"/>
<accession>A0A2N7Q6Z3</accession>
<dbReference type="Proteomes" id="UP000235619">
    <property type="component" value="Unassembled WGS sequence"/>
</dbReference>
<feature type="non-terminal residue" evidence="1">
    <location>
        <position position="1"/>
    </location>
</feature>
<evidence type="ECO:0000313" key="2">
    <source>
        <dbReference type="Proteomes" id="UP000235619"/>
    </source>
</evidence>
<sequence>AIGEGGIIKGADGKEYPLELDAVIWVKAYPKPKEVK</sequence>
<protein>
    <submittedName>
        <fullName evidence="1">DUF4198 domain-containing protein</fullName>
    </submittedName>
</protein>
<organism evidence="1 2">
    <name type="scientific">Thermodesulfobacterium geofontis</name>
    <dbReference type="NCBI Taxonomy" id="1295609"/>
    <lineage>
        <taxon>Bacteria</taxon>
        <taxon>Pseudomonadati</taxon>
        <taxon>Thermodesulfobacteriota</taxon>
        <taxon>Thermodesulfobacteria</taxon>
        <taxon>Thermodesulfobacteriales</taxon>
        <taxon>Thermodesulfobacteriaceae</taxon>
        <taxon>Thermodesulfobacterium</taxon>
    </lineage>
</organism>
<dbReference type="EMBL" id="PNJD01000442">
    <property type="protein sequence ID" value="PMP93838.1"/>
    <property type="molecule type" value="Genomic_DNA"/>
</dbReference>
<evidence type="ECO:0000313" key="1">
    <source>
        <dbReference type="EMBL" id="PMP93838.1"/>
    </source>
</evidence>
<gene>
    <name evidence="1" type="ORF">C0169_07295</name>
</gene>
<name>A0A2N7Q6Z3_9BACT</name>
<comment type="caution">
    <text evidence="1">The sequence shown here is derived from an EMBL/GenBank/DDBJ whole genome shotgun (WGS) entry which is preliminary data.</text>
</comment>